<accession>A0A5D4KFH5</accession>
<evidence type="ECO:0000313" key="2">
    <source>
        <dbReference type="Proteomes" id="UP000323317"/>
    </source>
</evidence>
<protein>
    <submittedName>
        <fullName evidence="1">Uncharacterized protein</fullName>
    </submittedName>
</protein>
<dbReference type="EMBL" id="VTEH01000006">
    <property type="protein sequence ID" value="TYR75560.1"/>
    <property type="molecule type" value="Genomic_DNA"/>
</dbReference>
<reference evidence="1 2" key="1">
    <citation type="submission" date="2019-08" db="EMBL/GenBank/DDBJ databases">
        <title>Bacillus genomes from the desert of Cuatro Cienegas, Coahuila.</title>
        <authorList>
            <person name="Olmedo-Alvarez G."/>
        </authorList>
    </citation>
    <scope>NUCLEOTIDE SEQUENCE [LARGE SCALE GENOMIC DNA]</scope>
    <source>
        <strain evidence="1 2">CH40_1T</strain>
    </source>
</reference>
<gene>
    <name evidence="1" type="ORF">FZC79_10340</name>
</gene>
<dbReference type="AlphaFoldDB" id="A0A5D4KFH5"/>
<organism evidence="1 2">
    <name type="scientific">Rossellomorea vietnamensis</name>
    <dbReference type="NCBI Taxonomy" id="218284"/>
    <lineage>
        <taxon>Bacteria</taxon>
        <taxon>Bacillati</taxon>
        <taxon>Bacillota</taxon>
        <taxon>Bacilli</taxon>
        <taxon>Bacillales</taxon>
        <taxon>Bacillaceae</taxon>
        <taxon>Rossellomorea</taxon>
    </lineage>
</organism>
<dbReference type="Proteomes" id="UP000323317">
    <property type="component" value="Unassembled WGS sequence"/>
</dbReference>
<dbReference type="RefSeq" id="WP_148946737.1">
    <property type="nucleotide sequence ID" value="NZ_VTEH01000006.1"/>
</dbReference>
<name>A0A5D4KFH5_9BACI</name>
<proteinExistence type="predicted"/>
<sequence>MRREERSIEKRFGENFHIALADFNFDWTCEDKEDFEQMYWRGYSLEEMMERFNRPREEIIVMGMDCKRRGRTFKL</sequence>
<evidence type="ECO:0000313" key="1">
    <source>
        <dbReference type="EMBL" id="TYR75560.1"/>
    </source>
</evidence>
<comment type="caution">
    <text evidence="1">The sequence shown here is derived from an EMBL/GenBank/DDBJ whole genome shotgun (WGS) entry which is preliminary data.</text>
</comment>